<protein>
    <recommendedName>
        <fullName evidence="8">L,D-TPase catalytic domain-containing protein</fullName>
    </recommendedName>
</protein>
<dbReference type="GO" id="GO:0004180">
    <property type="term" value="F:carboxypeptidase activity"/>
    <property type="evidence" value="ECO:0007669"/>
    <property type="project" value="UniProtKB-ARBA"/>
</dbReference>
<dbReference type="CDD" id="cd16913">
    <property type="entry name" value="YkuD_like"/>
    <property type="match status" value="1"/>
</dbReference>
<evidence type="ECO:0000256" key="2">
    <source>
        <dbReference type="ARBA" id="ARBA00005992"/>
    </source>
</evidence>
<dbReference type="AlphaFoldDB" id="D3PCX3"/>
<dbReference type="EMBL" id="AP011529">
    <property type="protein sequence ID" value="BAI80446.1"/>
    <property type="molecule type" value="Genomic_DNA"/>
</dbReference>
<dbReference type="InterPro" id="IPR056203">
    <property type="entry name" value="Cds6_C"/>
</dbReference>
<dbReference type="PANTHER" id="PTHR36699:SF1">
    <property type="entry name" value="L,D-TRANSPEPTIDASE YAFK-RELATED"/>
    <property type="match status" value="1"/>
</dbReference>
<sequence length="413" mass="48619">MRKVIFLLIILVFYAGLSFSAIIENIFSKGISDDTVFVVDKSQKKLFVVQVKNDMPEIIWQYNNILLGEMEGDKQVEGDKKTPEGIYRVVSFIPKNQLSEIYGEGAYPLNYPNPVDKIFGKTGYGIWIHGLKEDSGKKYTQGCVALHNGDLVSLSKYNPIGKNVVISKHINLLSETDYIAKKSELLSYLDDYIVSWENNNFEKFASFYHLKFRNNSGKNLKSYLSLKKRLMDLYPYRKIFYDKLKILKEDDRYLYYRFRQLYCSTNLISEGVKELYLFNESGSYQIIYENYKDQSDYNMFKNYVIDFIEKWKTAWISKNIDEYINFYSDNFYSKGMNKEGWKEYKSKLFNKIGKIDIKIEKVEVSFTNSNNITVRFIQKYKADDYSDVGIKTLRIVGCPGDFKIKEELWRKLK</sequence>
<dbReference type="GO" id="GO:0016740">
    <property type="term" value="F:transferase activity"/>
    <property type="evidence" value="ECO:0007669"/>
    <property type="project" value="UniProtKB-KW"/>
</dbReference>
<organism evidence="9 10">
    <name type="scientific">Deferribacter desulfuricans (strain DSM 14783 / JCM 11476 / NBRC 101012 / SSM1)</name>
    <dbReference type="NCBI Taxonomy" id="639282"/>
    <lineage>
        <taxon>Bacteria</taxon>
        <taxon>Pseudomonadati</taxon>
        <taxon>Deferribacterota</taxon>
        <taxon>Deferribacteres</taxon>
        <taxon>Deferribacterales</taxon>
        <taxon>Deferribacteraceae</taxon>
        <taxon>Deferribacter</taxon>
    </lineage>
</organism>
<feature type="active site" description="Proton donor/acceptor" evidence="7">
    <location>
        <position position="129"/>
    </location>
</feature>
<dbReference type="GO" id="GO:0071555">
    <property type="term" value="P:cell wall organization"/>
    <property type="evidence" value="ECO:0007669"/>
    <property type="project" value="UniProtKB-UniRule"/>
</dbReference>
<dbReference type="UniPathway" id="UPA00219"/>
<dbReference type="Gene3D" id="2.40.440.10">
    <property type="entry name" value="L,D-transpeptidase catalytic domain-like"/>
    <property type="match status" value="1"/>
</dbReference>
<dbReference type="eggNOG" id="COG3034">
    <property type="taxonomic scope" value="Bacteria"/>
</dbReference>
<evidence type="ECO:0000256" key="6">
    <source>
        <dbReference type="ARBA" id="ARBA00023316"/>
    </source>
</evidence>
<name>D3PCX3_DEFDS</name>
<evidence type="ECO:0000256" key="1">
    <source>
        <dbReference type="ARBA" id="ARBA00004752"/>
    </source>
</evidence>
<dbReference type="STRING" id="639282.DEFDS_0974"/>
<keyword evidence="10" id="KW-1185">Reference proteome</keyword>
<dbReference type="HOGENOM" id="CLU_024379_0_0_0"/>
<dbReference type="GO" id="GO:0008360">
    <property type="term" value="P:regulation of cell shape"/>
    <property type="evidence" value="ECO:0007669"/>
    <property type="project" value="UniProtKB-UniRule"/>
</dbReference>
<dbReference type="KEGG" id="ddf:DEFDS_0974"/>
<dbReference type="OrthoDB" id="9809748at2"/>
<keyword evidence="6 7" id="KW-0961">Cell wall biogenesis/degradation</keyword>
<dbReference type="InterPro" id="IPR005490">
    <property type="entry name" value="LD_TPept_cat_dom"/>
</dbReference>
<evidence type="ECO:0000256" key="4">
    <source>
        <dbReference type="ARBA" id="ARBA00022960"/>
    </source>
</evidence>
<dbReference type="InterPro" id="IPR032710">
    <property type="entry name" value="NTF2-like_dom_sf"/>
</dbReference>
<proteinExistence type="inferred from homology"/>
<dbReference type="Proteomes" id="UP000001520">
    <property type="component" value="Chromosome"/>
</dbReference>
<evidence type="ECO:0000313" key="10">
    <source>
        <dbReference type="Proteomes" id="UP000001520"/>
    </source>
</evidence>
<dbReference type="SUPFAM" id="SSF54427">
    <property type="entry name" value="NTF2-like"/>
    <property type="match status" value="1"/>
</dbReference>
<reference evidence="9 10" key="1">
    <citation type="journal article" date="2010" name="DNA Res.">
        <title>Bacterial lifestyle in a deep-sea hydrothermal vent chimney revealed by the genome sequence of the thermophilic bacterium Deferribacter desulfuricans SSM1.</title>
        <authorList>
            <person name="Takaki Y."/>
            <person name="Shimamura S."/>
            <person name="Nakagawa S."/>
            <person name="Fukuhara Y."/>
            <person name="Horikawa H."/>
            <person name="Ankai A."/>
            <person name="Harada T."/>
            <person name="Hosoyama A."/>
            <person name="Oguchi A."/>
            <person name="Fukui S."/>
            <person name="Fujita N."/>
            <person name="Takami H."/>
            <person name="Takai K."/>
        </authorList>
    </citation>
    <scope>NUCLEOTIDE SEQUENCE [LARGE SCALE GENOMIC DNA]</scope>
    <source>
        <strain evidence="10">DSM 14783 / JCM 11476 / NBRC 101012 / SSM1</strain>
    </source>
</reference>
<evidence type="ECO:0000313" key="9">
    <source>
        <dbReference type="EMBL" id="BAI80446.1"/>
    </source>
</evidence>
<gene>
    <name evidence="9" type="ordered locus">DEFDS_0974</name>
</gene>
<accession>D3PCX3</accession>
<dbReference type="Pfam" id="PF03734">
    <property type="entry name" value="YkuD"/>
    <property type="match status" value="1"/>
</dbReference>
<dbReference type="RefSeq" id="WP_013007693.1">
    <property type="nucleotide sequence ID" value="NC_013939.1"/>
</dbReference>
<keyword evidence="4 7" id="KW-0133">Cell shape</keyword>
<feature type="active site" description="Nucleophile" evidence="7">
    <location>
        <position position="143"/>
    </location>
</feature>
<keyword evidence="5 7" id="KW-0573">Peptidoglycan synthesis</keyword>
<evidence type="ECO:0000256" key="5">
    <source>
        <dbReference type="ARBA" id="ARBA00022984"/>
    </source>
</evidence>
<dbReference type="PANTHER" id="PTHR36699">
    <property type="entry name" value="LD-TRANSPEPTIDASE"/>
    <property type="match status" value="1"/>
</dbReference>
<comment type="pathway">
    <text evidence="1 7">Cell wall biogenesis; peptidoglycan biosynthesis.</text>
</comment>
<dbReference type="Pfam" id="PF24125">
    <property type="entry name" value="Cds6_C"/>
    <property type="match status" value="2"/>
</dbReference>
<dbReference type="InterPro" id="IPR038063">
    <property type="entry name" value="Transpep_catalytic_dom"/>
</dbReference>
<dbReference type="GO" id="GO:0009252">
    <property type="term" value="P:peptidoglycan biosynthetic process"/>
    <property type="evidence" value="ECO:0007669"/>
    <property type="project" value="UniProtKB-UniPathway"/>
</dbReference>
<evidence type="ECO:0000256" key="3">
    <source>
        <dbReference type="ARBA" id="ARBA00022679"/>
    </source>
</evidence>
<evidence type="ECO:0000256" key="7">
    <source>
        <dbReference type="PROSITE-ProRule" id="PRU01373"/>
    </source>
</evidence>
<keyword evidence="3" id="KW-0808">Transferase</keyword>
<evidence type="ECO:0000259" key="8">
    <source>
        <dbReference type="PROSITE" id="PS52029"/>
    </source>
</evidence>
<dbReference type="SUPFAM" id="SSF141523">
    <property type="entry name" value="L,D-transpeptidase catalytic domain-like"/>
    <property type="match status" value="1"/>
</dbReference>
<feature type="domain" description="L,D-TPase catalytic" evidence="8">
    <location>
        <begin position="35"/>
        <end position="167"/>
    </location>
</feature>
<comment type="similarity">
    <text evidence="2">Belongs to the YkuD family.</text>
</comment>
<dbReference type="PROSITE" id="PS52029">
    <property type="entry name" value="LD_TPASE"/>
    <property type="match status" value="1"/>
</dbReference>